<evidence type="ECO:0000313" key="3">
    <source>
        <dbReference type="EMBL" id="ONK77819.1"/>
    </source>
</evidence>
<dbReference type="InterPro" id="IPR002487">
    <property type="entry name" value="TF_Kbox"/>
</dbReference>
<gene>
    <name evidence="3" type="ORF">A4U43_C02F11020</name>
</gene>
<evidence type="ECO:0000256" key="1">
    <source>
        <dbReference type="SAM" id="MobiDB-lite"/>
    </source>
</evidence>
<dbReference type="GO" id="GO:0003700">
    <property type="term" value="F:DNA-binding transcription factor activity"/>
    <property type="evidence" value="ECO:0007669"/>
    <property type="project" value="InterPro"/>
</dbReference>
<dbReference type="Proteomes" id="UP000243459">
    <property type="component" value="Chromosome 2"/>
</dbReference>
<proteinExistence type="predicted"/>
<organism evidence="3 4">
    <name type="scientific">Asparagus officinalis</name>
    <name type="common">Garden asparagus</name>
    <dbReference type="NCBI Taxonomy" id="4686"/>
    <lineage>
        <taxon>Eukaryota</taxon>
        <taxon>Viridiplantae</taxon>
        <taxon>Streptophyta</taxon>
        <taxon>Embryophyta</taxon>
        <taxon>Tracheophyta</taxon>
        <taxon>Spermatophyta</taxon>
        <taxon>Magnoliopsida</taxon>
        <taxon>Liliopsida</taxon>
        <taxon>Asparagales</taxon>
        <taxon>Asparagaceae</taxon>
        <taxon>Asparagoideae</taxon>
        <taxon>Asparagus</taxon>
    </lineage>
</organism>
<dbReference type="Pfam" id="PF01486">
    <property type="entry name" value="K-box"/>
    <property type="match status" value="1"/>
</dbReference>
<dbReference type="AlphaFoldDB" id="A0A5P1FLI6"/>
<dbReference type="EMBL" id="CM007382">
    <property type="protein sequence ID" value="ONK77819.1"/>
    <property type="molecule type" value="Genomic_DNA"/>
</dbReference>
<feature type="domain" description="K-box" evidence="2">
    <location>
        <begin position="116"/>
        <end position="193"/>
    </location>
</feature>
<keyword evidence="4" id="KW-1185">Reference proteome</keyword>
<evidence type="ECO:0000313" key="4">
    <source>
        <dbReference type="Proteomes" id="UP000243459"/>
    </source>
</evidence>
<dbReference type="Gramene" id="ONK77819">
    <property type="protein sequence ID" value="ONK77819"/>
    <property type="gene ID" value="A4U43_C02F11020"/>
</dbReference>
<sequence length="235" mass="26988">MTTKMSGCLGGTEDQIISDNDEENPIWGRGELKGDVSKLEAVCELEVIEDDRRVEKRERRLWEEEKLDSLMVHGFKGNGSFDNDNPAAVDAERDVKKGDLGSQYQHHPNMPHRQLEEFARPESNAELMEIAQRYLNEANVNQLNLSGLEQLEKNLDEALRQTMSKKANLMMDMLTKLHEKRKLLLEQRRFLESVMEKEKHGRKEIGNNRDQPIAVDGLAASNSQTLQQFQVLMDL</sequence>
<dbReference type="GO" id="GO:0005634">
    <property type="term" value="C:nucleus"/>
    <property type="evidence" value="ECO:0007669"/>
    <property type="project" value="InterPro"/>
</dbReference>
<feature type="region of interest" description="Disordered" evidence="1">
    <location>
        <begin position="1"/>
        <end position="30"/>
    </location>
</feature>
<protein>
    <recommendedName>
        <fullName evidence="2">K-box domain-containing protein</fullName>
    </recommendedName>
</protein>
<name>A0A5P1FLI6_ASPOF</name>
<accession>A0A5P1FLI6</accession>
<reference evidence="4" key="1">
    <citation type="journal article" date="2017" name="Nat. Commun.">
        <title>The asparagus genome sheds light on the origin and evolution of a young Y chromosome.</title>
        <authorList>
            <person name="Harkess A."/>
            <person name="Zhou J."/>
            <person name="Xu C."/>
            <person name="Bowers J.E."/>
            <person name="Van der Hulst R."/>
            <person name="Ayyampalayam S."/>
            <person name="Mercati F."/>
            <person name="Riccardi P."/>
            <person name="McKain M.R."/>
            <person name="Kakrana A."/>
            <person name="Tang H."/>
            <person name="Ray J."/>
            <person name="Groenendijk J."/>
            <person name="Arikit S."/>
            <person name="Mathioni S.M."/>
            <person name="Nakano M."/>
            <person name="Shan H."/>
            <person name="Telgmann-Rauber A."/>
            <person name="Kanno A."/>
            <person name="Yue Z."/>
            <person name="Chen H."/>
            <person name="Li W."/>
            <person name="Chen Y."/>
            <person name="Xu X."/>
            <person name="Zhang Y."/>
            <person name="Luo S."/>
            <person name="Chen H."/>
            <person name="Gao J."/>
            <person name="Mao Z."/>
            <person name="Pires J.C."/>
            <person name="Luo M."/>
            <person name="Kudrna D."/>
            <person name="Wing R.A."/>
            <person name="Meyers B.C."/>
            <person name="Yi K."/>
            <person name="Kong H."/>
            <person name="Lavrijsen P."/>
            <person name="Sunseri F."/>
            <person name="Falavigna A."/>
            <person name="Ye Y."/>
            <person name="Leebens-Mack J.H."/>
            <person name="Chen G."/>
        </authorList>
    </citation>
    <scope>NUCLEOTIDE SEQUENCE [LARGE SCALE GENOMIC DNA]</scope>
    <source>
        <strain evidence="4">cv. DH0086</strain>
    </source>
</reference>
<evidence type="ECO:0000259" key="2">
    <source>
        <dbReference type="Pfam" id="PF01486"/>
    </source>
</evidence>